<protein>
    <recommendedName>
        <fullName evidence="3">Acyl carrier protein phosphodiesterase</fullName>
    </recommendedName>
</protein>
<dbReference type="EMBL" id="VNHX01000031">
    <property type="protein sequence ID" value="TYP88284.1"/>
    <property type="molecule type" value="Genomic_DNA"/>
</dbReference>
<reference evidence="1 2" key="1">
    <citation type="submission" date="2019-07" db="EMBL/GenBank/DDBJ databases">
        <title>Genomic Encyclopedia of Archaeal and Bacterial Type Strains, Phase II (KMG-II): from individual species to whole genera.</title>
        <authorList>
            <person name="Goeker M."/>
        </authorList>
    </citation>
    <scope>NUCLEOTIDE SEQUENCE [LARGE SCALE GENOMIC DNA]</scope>
    <source>
        <strain evidence="1 2">DSM 18850</strain>
    </source>
</reference>
<evidence type="ECO:0008006" key="3">
    <source>
        <dbReference type="Google" id="ProtNLM"/>
    </source>
</evidence>
<organism evidence="1 2">
    <name type="scientific">Sphingobacterium allocomposti</name>
    <dbReference type="NCBI Taxonomy" id="415956"/>
    <lineage>
        <taxon>Bacteria</taxon>
        <taxon>Pseudomonadati</taxon>
        <taxon>Bacteroidota</taxon>
        <taxon>Sphingobacteriia</taxon>
        <taxon>Sphingobacteriales</taxon>
        <taxon>Sphingobacteriaceae</taxon>
        <taxon>Sphingobacterium</taxon>
    </lineage>
</organism>
<dbReference type="AlphaFoldDB" id="A0A5S5CYW4"/>
<proteinExistence type="predicted"/>
<sequence>MTCWTVNFLSHYYFERYNPHAERVLGGLLPDLLKNVNKQYNFHPQRFEELLFAHPKTRRISEGWYRHLEVDRIFHGSNFFLQHCHVLRKELDPLLVHLPIRASFLAHIAIELLLDHLLIENRIVNPVRLYEHLEQVHRGTIERYLSVFGEVDISQFLEFYGRFLEWRYILDYAKIENLSHPLFNICKRVWSFEVAEADHQRITACLMAYKAEYLHNYLEIFHYIQDKITYLA</sequence>
<gene>
    <name evidence="1" type="ORF">BC792_13122</name>
</gene>
<evidence type="ECO:0000313" key="2">
    <source>
        <dbReference type="Proteomes" id="UP000325105"/>
    </source>
</evidence>
<dbReference type="Proteomes" id="UP000325105">
    <property type="component" value="Unassembled WGS sequence"/>
</dbReference>
<keyword evidence="2" id="KW-1185">Reference proteome</keyword>
<name>A0A5S5CYW4_9SPHI</name>
<dbReference type="OrthoDB" id="790170at2"/>
<comment type="caution">
    <text evidence="1">The sequence shown here is derived from an EMBL/GenBank/DDBJ whole genome shotgun (WGS) entry which is preliminary data.</text>
</comment>
<dbReference type="RefSeq" id="WP_148910243.1">
    <property type="nucleotide sequence ID" value="NZ_VNHX01000031.1"/>
</dbReference>
<evidence type="ECO:0000313" key="1">
    <source>
        <dbReference type="EMBL" id="TYP88284.1"/>
    </source>
</evidence>
<accession>A0A5S5CYW4</accession>